<feature type="domain" description="TPM" evidence="1">
    <location>
        <begin position="36"/>
        <end position="156"/>
    </location>
</feature>
<protein>
    <submittedName>
        <fullName evidence="2">TPM domain-containing protein</fullName>
    </submittedName>
</protein>
<organism evidence="2 3">
    <name type="scientific">Acinetobacter rudis</name>
    <dbReference type="NCBI Taxonomy" id="632955"/>
    <lineage>
        <taxon>Bacteria</taxon>
        <taxon>Pseudomonadati</taxon>
        <taxon>Pseudomonadota</taxon>
        <taxon>Gammaproteobacteria</taxon>
        <taxon>Moraxellales</taxon>
        <taxon>Moraxellaceae</taxon>
        <taxon>Acinetobacter</taxon>
    </lineage>
</organism>
<name>A0AAW8J8P3_9GAMM</name>
<dbReference type="RefSeq" id="WP_308981575.1">
    <property type="nucleotide sequence ID" value="NZ_JAVIDL010000018.1"/>
</dbReference>
<comment type="caution">
    <text evidence="2">The sequence shown here is derived from an EMBL/GenBank/DDBJ whole genome shotgun (WGS) entry which is preliminary data.</text>
</comment>
<evidence type="ECO:0000313" key="3">
    <source>
        <dbReference type="Proteomes" id="UP001243844"/>
    </source>
</evidence>
<proteinExistence type="predicted"/>
<evidence type="ECO:0000313" key="2">
    <source>
        <dbReference type="EMBL" id="MDQ8936125.1"/>
    </source>
</evidence>
<dbReference type="Gene3D" id="3.10.310.50">
    <property type="match status" value="1"/>
</dbReference>
<dbReference type="Proteomes" id="UP001243844">
    <property type="component" value="Unassembled WGS sequence"/>
</dbReference>
<accession>A0AAW8J8P3</accession>
<sequence>MVSQNSNTVYVAKRIETKPSLKRWFKHACSILQVKHYFNQHAQNAIADAVQQAEQGHAGEIQVVIEGHIPASVAYFSDSRQRAHQLFAELGVWDTEHNSGVMLYLNLCDRTVEIVLDRGIQRATDASKWQQICEQMLPSLKAKNYLEAVLFAIEHIRLILEDFQQEMGDKDQDELSNQPIILK</sequence>
<dbReference type="PANTHER" id="PTHR30373">
    <property type="entry name" value="UPF0603 PROTEIN YGCG"/>
    <property type="match status" value="1"/>
</dbReference>
<gene>
    <name evidence="2" type="ORF">RFH47_10335</name>
</gene>
<evidence type="ECO:0000259" key="1">
    <source>
        <dbReference type="Pfam" id="PF04536"/>
    </source>
</evidence>
<reference evidence="2" key="1">
    <citation type="submission" date="2023-08" db="EMBL/GenBank/DDBJ databases">
        <title>Emergence of clinically-relevant ST2 carbapenem-resistant Acinetobacter baumannii strains in hospital sewages in Zhejiang, East of China.</title>
        <authorList>
            <person name="Kaichao C."/>
            <person name="Zhang R."/>
        </authorList>
    </citation>
    <scope>NUCLEOTIDE SEQUENCE</scope>
    <source>
        <strain evidence="2">M-RB-37</strain>
    </source>
</reference>
<dbReference type="AlphaFoldDB" id="A0AAW8J8P3"/>
<dbReference type="InterPro" id="IPR007621">
    <property type="entry name" value="TPM_dom"/>
</dbReference>
<dbReference type="EMBL" id="JAVIDL010000018">
    <property type="protein sequence ID" value="MDQ8936125.1"/>
    <property type="molecule type" value="Genomic_DNA"/>
</dbReference>
<dbReference type="Pfam" id="PF04536">
    <property type="entry name" value="TPM_phosphatase"/>
    <property type="match status" value="1"/>
</dbReference>
<dbReference type="PANTHER" id="PTHR30373:SF8">
    <property type="entry name" value="BLL7265 PROTEIN"/>
    <property type="match status" value="1"/>
</dbReference>